<evidence type="ECO:0000256" key="1">
    <source>
        <dbReference type="ARBA" id="ARBA00010884"/>
    </source>
</evidence>
<dbReference type="PANTHER" id="PTHR10794:SF94">
    <property type="entry name" value="ESTERASE YHET-RELATED"/>
    <property type="match status" value="1"/>
</dbReference>
<dbReference type="AlphaFoldDB" id="A0A7X8SIL6"/>
<dbReference type="Proteomes" id="UP000585050">
    <property type="component" value="Unassembled WGS sequence"/>
</dbReference>
<comment type="similarity">
    <text evidence="1">Belongs to the AB hydrolase superfamily. AB hydrolase 4 family.</text>
</comment>
<dbReference type="InterPro" id="IPR012020">
    <property type="entry name" value="ABHD4"/>
</dbReference>
<feature type="active site" description="Charge relay system" evidence="2">
    <location>
        <position position="293"/>
    </location>
</feature>
<comment type="caution">
    <text evidence="4">The sequence shown here is derived from an EMBL/GenBank/DDBJ whole genome shotgun (WGS) entry which is preliminary data.</text>
</comment>
<dbReference type="InterPro" id="IPR000073">
    <property type="entry name" value="AB_hydrolase_1"/>
</dbReference>
<dbReference type="RefSeq" id="WP_168881620.1">
    <property type="nucleotide sequence ID" value="NZ_JABAIL010000002.1"/>
</dbReference>
<protein>
    <submittedName>
        <fullName evidence="4">Alpha/beta fold hydrolase</fullName>
    </submittedName>
</protein>
<name>A0A7X8SIL6_9BACT</name>
<feature type="domain" description="AB hydrolase-1" evidence="3">
    <location>
        <begin position="60"/>
        <end position="297"/>
    </location>
</feature>
<sequence length="318" mass="36307">MPLVTSTYRPGFFYKNGHINTIFASKVKPQADAPYQRKRFETPDNDFFDVDTIVGVHKKALILMHGLEGSAHSTYILEMANFFSPDYDIWAMNHRSCSGSLNLLYPSYHSGHTKDLKQLVNTLSEKYEEIYIIGVSLGGNITLKYLGDEGNKLPSVVKKVATLSVPCQLNSSAKVLQKRINLLYLQNFLISLKSKVVPKMEAFNMSQTLIDEVRSAKTFVEFDDRYTGPAHGFKDAEDYWSQCSSKEVLDRIIVPTLLINAKDDPFLSEECFPYEIAEKSEFLYLETPDYGGHVGFLTSLYKQRWYLSRIRNFLSKPI</sequence>
<proteinExistence type="inferred from homology"/>
<evidence type="ECO:0000259" key="3">
    <source>
        <dbReference type="Pfam" id="PF00561"/>
    </source>
</evidence>
<keyword evidence="4" id="KW-0378">Hydrolase</keyword>
<dbReference type="PIRSF" id="PIRSF005211">
    <property type="entry name" value="Ab_hydro_YheT"/>
    <property type="match status" value="1"/>
</dbReference>
<evidence type="ECO:0000256" key="2">
    <source>
        <dbReference type="PIRSR" id="PIRSR005211-1"/>
    </source>
</evidence>
<evidence type="ECO:0000313" key="5">
    <source>
        <dbReference type="Proteomes" id="UP000585050"/>
    </source>
</evidence>
<dbReference type="PANTHER" id="PTHR10794">
    <property type="entry name" value="ABHYDROLASE DOMAIN-CONTAINING PROTEIN"/>
    <property type="match status" value="1"/>
</dbReference>
<feature type="active site" description="Charge relay system" evidence="2">
    <location>
        <position position="136"/>
    </location>
</feature>
<evidence type="ECO:0000313" key="4">
    <source>
        <dbReference type="EMBL" id="NLR90910.1"/>
    </source>
</evidence>
<organism evidence="4 5">
    <name type="scientific">Flammeovirga agarivorans</name>
    <dbReference type="NCBI Taxonomy" id="2726742"/>
    <lineage>
        <taxon>Bacteria</taxon>
        <taxon>Pseudomonadati</taxon>
        <taxon>Bacteroidota</taxon>
        <taxon>Cytophagia</taxon>
        <taxon>Cytophagales</taxon>
        <taxon>Flammeovirgaceae</taxon>
        <taxon>Flammeovirga</taxon>
    </lineage>
</organism>
<dbReference type="EMBL" id="JABAIL010000002">
    <property type="protein sequence ID" value="NLR90910.1"/>
    <property type="molecule type" value="Genomic_DNA"/>
</dbReference>
<dbReference type="GO" id="GO:0034338">
    <property type="term" value="F:short-chain carboxylesterase activity"/>
    <property type="evidence" value="ECO:0007669"/>
    <property type="project" value="TreeGrafter"/>
</dbReference>
<dbReference type="Gene3D" id="3.40.50.1820">
    <property type="entry name" value="alpha/beta hydrolase"/>
    <property type="match status" value="1"/>
</dbReference>
<dbReference type="InterPro" id="IPR050960">
    <property type="entry name" value="AB_hydrolase_4_sf"/>
</dbReference>
<dbReference type="Pfam" id="PF00561">
    <property type="entry name" value="Abhydrolase_1"/>
    <property type="match status" value="1"/>
</dbReference>
<accession>A0A7X8SIL6</accession>
<keyword evidence="5" id="KW-1185">Reference proteome</keyword>
<dbReference type="GO" id="GO:0047372">
    <property type="term" value="F:monoacylglycerol lipase activity"/>
    <property type="evidence" value="ECO:0007669"/>
    <property type="project" value="TreeGrafter"/>
</dbReference>
<reference evidence="4 5" key="1">
    <citation type="submission" date="2020-04" db="EMBL/GenBank/DDBJ databases">
        <title>Flammeovirga sp. SR4, a novel species isolated from seawater.</title>
        <authorList>
            <person name="Wang X."/>
        </authorList>
    </citation>
    <scope>NUCLEOTIDE SEQUENCE [LARGE SCALE GENOMIC DNA]</scope>
    <source>
        <strain evidence="4 5">SR4</strain>
    </source>
</reference>
<dbReference type="InterPro" id="IPR029058">
    <property type="entry name" value="AB_hydrolase_fold"/>
</dbReference>
<dbReference type="SUPFAM" id="SSF53474">
    <property type="entry name" value="alpha/beta-Hydrolases"/>
    <property type="match status" value="1"/>
</dbReference>
<gene>
    <name evidence="4" type="ORF">HGP29_06815</name>
</gene>
<feature type="active site" description="Charge relay system" evidence="2">
    <location>
        <position position="264"/>
    </location>
</feature>